<feature type="domain" description="Transposase IS4-like" evidence="1">
    <location>
        <begin position="155"/>
        <end position="395"/>
    </location>
</feature>
<sequence length="455" mass="52901">MSFIRKIKKKNAVYLAEVENYREGKKVKQKVIRYIGKEVAGEVVRRVDSSGIEIKSVKKYLDYKILHDISKELGLTEVLGNYAKYILLLVYTHIICRKSIYRLPEYLEQTTLKELLGIKNLIDKDLYKALDELEELDFEEIEKKIFEKLSTRKEKNALILDITDTYFSGSEAFWKARKGKDGKYDKLLQIALAVTKEEGFPIMHKTYEGNINNMNIFQDLLSETRLKKFNFIVVDRGMISYETISDLRNINQKIITGLRLNAKIKKNYLNIDREKIYTPDCLIKLKNTKVYAKDFDFMEGKLIAVYNPEIELIKRNHAIESGRFDSNEARYMGYSLIYHTTKLSNIEVIKIYYEKDIVEKAFKELKSSINLNPIRKYRMSHIKAHVKICYIAYSLLSYIKNKLAPSGISATDALEKLSPVYKVELSSIKENFNWSKTVALTKEQGVILKLLGCSV</sequence>
<evidence type="ECO:0000313" key="3">
    <source>
        <dbReference type="Proteomes" id="UP000319296"/>
    </source>
</evidence>
<dbReference type="Proteomes" id="UP000319296">
    <property type="component" value="Unassembled WGS sequence"/>
</dbReference>
<name>A0A519BQH2_9DELT</name>
<dbReference type="PANTHER" id="PTHR34614">
    <property type="match status" value="1"/>
</dbReference>
<evidence type="ECO:0000313" key="2">
    <source>
        <dbReference type="EMBL" id="RZD19510.1"/>
    </source>
</evidence>
<dbReference type="InterPro" id="IPR012337">
    <property type="entry name" value="RNaseH-like_sf"/>
</dbReference>
<protein>
    <recommendedName>
        <fullName evidence="1">Transposase IS4-like domain-containing protein</fullName>
    </recommendedName>
</protein>
<dbReference type="GO" id="GO:0006313">
    <property type="term" value="P:DNA transposition"/>
    <property type="evidence" value="ECO:0007669"/>
    <property type="project" value="InterPro"/>
</dbReference>
<proteinExistence type="predicted"/>
<dbReference type="GO" id="GO:0003677">
    <property type="term" value="F:DNA binding"/>
    <property type="evidence" value="ECO:0007669"/>
    <property type="project" value="InterPro"/>
</dbReference>
<comment type="caution">
    <text evidence="2">The sequence shown here is derived from an EMBL/GenBank/DDBJ whole genome shotgun (WGS) entry which is preliminary data.</text>
</comment>
<gene>
    <name evidence="2" type="ORF">EVG15_01100</name>
</gene>
<dbReference type="EMBL" id="SGBB01000001">
    <property type="protein sequence ID" value="RZD19510.1"/>
    <property type="molecule type" value="Genomic_DNA"/>
</dbReference>
<accession>A0A519BQH2</accession>
<reference evidence="2 3" key="1">
    <citation type="journal article" date="2019" name="ISME J.">
        <title>Insights into ecological role of a new deltaproteobacterial order Candidatus Acidulodesulfobacterales by metagenomics and metatranscriptomics.</title>
        <authorList>
            <person name="Tan S."/>
            <person name="Liu J."/>
            <person name="Fang Y."/>
            <person name="Hedlund B.P."/>
            <person name="Lian Z.H."/>
            <person name="Huang L.Y."/>
            <person name="Li J.T."/>
            <person name="Huang L.N."/>
            <person name="Li W.J."/>
            <person name="Jiang H.C."/>
            <person name="Dong H.L."/>
            <person name="Shu W.S."/>
        </authorList>
    </citation>
    <scope>NUCLEOTIDE SEQUENCE [LARGE SCALE GENOMIC DNA]</scope>
    <source>
        <strain evidence="2">AP1</strain>
    </source>
</reference>
<dbReference type="InterPro" id="IPR002559">
    <property type="entry name" value="Transposase_11"/>
</dbReference>
<dbReference type="Pfam" id="PF01609">
    <property type="entry name" value="DDE_Tnp_1"/>
    <property type="match status" value="1"/>
</dbReference>
<dbReference type="PANTHER" id="PTHR34614:SF2">
    <property type="entry name" value="TRANSPOSASE IS4-LIKE DOMAIN-CONTAINING PROTEIN"/>
    <property type="match status" value="1"/>
</dbReference>
<dbReference type="GO" id="GO:0004803">
    <property type="term" value="F:transposase activity"/>
    <property type="evidence" value="ECO:0007669"/>
    <property type="project" value="InterPro"/>
</dbReference>
<organism evidence="2 3">
    <name type="scientific">Candidatus Acididesulfobacter diazotrophicus</name>
    <dbReference type="NCBI Taxonomy" id="2597226"/>
    <lineage>
        <taxon>Bacteria</taxon>
        <taxon>Deltaproteobacteria</taxon>
        <taxon>Candidatus Acidulodesulfobacterales</taxon>
        <taxon>Candidatus Acididesulfobacter</taxon>
    </lineage>
</organism>
<dbReference type="AlphaFoldDB" id="A0A519BQH2"/>
<evidence type="ECO:0000259" key="1">
    <source>
        <dbReference type="Pfam" id="PF01609"/>
    </source>
</evidence>
<dbReference type="SUPFAM" id="SSF53098">
    <property type="entry name" value="Ribonuclease H-like"/>
    <property type="match status" value="1"/>
</dbReference>